<dbReference type="CDD" id="cd22152">
    <property type="entry name" value="F-box_AtAFR-like"/>
    <property type="match status" value="1"/>
</dbReference>
<dbReference type="SMART" id="SM00612">
    <property type="entry name" value="Kelch"/>
    <property type="match status" value="2"/>
</dbReference>
<evidence type="ECO:0000256" key="3">
    <source>
        <dbReference type="SAM" id="MobiDB-lite"/>
    </source>
</evidence>
<name>A0A8J5ZPH3_9ROSI</name>
<accession>A0A8J5ZPH3</accession>
<dbReference type="EMBL" id="JAHUZN010000001">
    <property type="protein sequence ID" value="KAG8503682.1"/>
    <property type="molecule type" value="Genomic_DNA"/>
</dbReference>
<dbReference type="Pfam" id="PF01344">
    <property type="entry name" value="Kelch_1"/>
    <property type="match status" value="3"/>
</dbReference>
<feature type="domain" description="F-box" evidence="4">
    <location>
        <begin position="112"/>
        <end position="152"/>
    </location>
</feature>
<dbReference type="InterPro" id="IPR006652">
    <property type="entry name" value="Kelch_1"/>
</dbReference>
<protein>
    <recommendedName>
        <fullName evidence="4">F-box domain-containing protein</fullName>
    </recommendedName>
</protein>
<comment type="caution">
    <text evidence="5">The sequence shown here is derived from an EMBL/GenBank/DDBJ whole genome shotgun (WGS) entry which is preliminary data.</text>
</comment>
<proteinExistence type="predicted"/>
<keyword evidence="6" id="KW-1185">Reference proteome</keyword>
<dbReference type="Proteomes" id="UP000701853">
    <property type="component" value="Chromosome 1"/>
</dbReference>
<dbReference type="SMART" id="SM00256">
    <property type="entry name" value="FBOX"/>
    <property type="match status" value="1"/>
</dbReference>
<dbReference type="PANTHER" id="PTHR46344">
    <property type="entry name" value="OS02G0202900 PROTEIN"/>
    <property type="match status" value="1"/>
</dbReference>
<sequence length="435" mass="48246">MALRVIWAMCGQRNGYRGVGKALQSSTGKRAFGMEYESDWTKNRVSSAFTAQVIRSATSLMPWSCKIPIEKKRITEPNMCLSSPLMPDHSKGNHRSPSQATDEIESPLLPGLPDDVAKYCLALVPRSSFPSMGGVCKRWRSFIQSKEFLMERKIAEMLEEWLYVLTMDSEGKESHWEVLDCLGQKHRLLPPMPGPEKVGFGTTVLNGKLLVLAGYSVINGTASASADVYQYDSCLNCWSKLANLNVNGVVYVVGGYGVEGESLSTAEVYDPDTDKWTLIESLRRPRWGCFACGLNGKLYVLGGRSSFTIGNSRFVDVYNPEKQTWCEMKNGCVMVTAHAVLEKKLFCMEWKNQRKLAIFNPDDNSWKMVSVPLTGSTSIGFRFGILDGKLLLFSVEGDPGYHTLLYDPNAAPGSEWQTSEIKPSGLCLCSVTIKA</sequence>
<evidence type="ECO:0000259" key="4">
    <source>
        <dbReference type="SMART" id="SM00256"/>
    </source>
</evidence>
<feature type="region of interest" description="Disordered" evidence="3">
    <location>
        <begin position="82"/>
        <end position="103"/>
    </location>
</feature>
<dbReference type="PANTHER" id="PTHR46344:SF1">
    <property type="entry name" value="OS02G0504900 PROTEIN"/>
    <property type="match status" value="1"/>
</dbReference>
<dbReference type="InterPro" id="IPR001810">
    <property type="entry name" value="F-box_dom"/>
</dbReference>
<reference evidence="5 6" key="1">
    <citation type="journal article" date="2021" name="bioRxiv">
        <title>The Gossypium anomalum genome as a resource for cotton improvement and evolutionary analysis of hybrid incompatibility.</title>
        <authorList>
            <person name="Grover C.E."/>
            <person name="Yuan D."/>
            <person name="Arick M.A."/>
            <person name="Miller E.R."/>
            <person name="Hu G."/>
            <person name="Peterson D.G."/>
            <person name="Wendel J.F."/>
            <person name="Udall J.A."/>
        </authorList>
    </citation>
    <scope>NUCLEOTIDE SEQUENCE [LARGE SCALE GENOMIC DNA]</scope>
    <source>
        <strain evidence="5">JFW-Udall</strain>
        <tissue evidence="5">Leaf</tissue>
    </source>
</reference>
<dbReference type="Gene3D" id="2.120.10.80">
    <property type="entry name" value="Kelch-type beta propeller"/>
    <property type="match status" value="1"/>
</dbReference>
<gene>
    <name evidence="5" type="ORF">CXB51_001650</name>
</gene>
<evidence type="ECO:0000313" key="6">
    <source>
        <dbReference type="Proteomes" id="UP000701853"/>
    </source>
</evidence>
<dbReference type="Pfam" id="PF00646">
    <property type="entry name" value="F-box"/>
    <property type="match status" value="1"/>
</dbReference>
<evidence type="ECO:0000313" key="5">
    <source>
        <dbReference type="EMBL" id="KAG8503682.1"/>
    </source>
</evidence>
<organism evidence="5 6">
    <name type="scientific">Gossypium anomalum</name>
    <dbReference type="NCBI Taxonomy" id="47600"/>
    <lineage>
        <taxon>Eukaryota</taxon>
        <taxon>Viridiplantae</taxon>
        <taxon>Streptophyta</taxon>
        <taxon>Embryophyta</taxon>
        <taxon>Tracheophyta</taxon>
        <taxon>Spermatophyta</taxon>
        <taxon>Magnoliopsida</taxon>
        <taxon>eudicotyledons</taxon>
        <taxon>Gunneridae</taxon>
        <taxon>Pentapetalae</taxon>
        <taxon>rosids</taxon>
        <taxon>malvids</taxon>
        <taxon>Malvales</taxon>
        <taxon>Malvaceae</taxon>
        <taxon>Malvoideae</taxon>
        <taxon>Gossypium</taxon>
    </lineage>
</organism>
<dbReference type="OrthoDB" id="45365at2759"/>
<evidence type="ECO:0000256" key="1">
    <source>
        <dbReference type="ARBA" id="ARBA00022441"/>
    </source>
</evidence>
<keyword evidence="2" id="KW-0677">Repeat</keyword>
<dbReference type="InterPro" id="IPR015915">
    <property type="entry name" value="Kelch-typ_b-propeller"/>
</dbReference>
<dbReference type="SUPFAM" id="SSF117281">
    <property type="entry name" value="Kelch motif"/>
    <property type="match status" value="1"/>
</dbReference>
<dbReference type="InterPro" id="IPR036047">
    <property type="entry name" value="F-box-like_dom_sf"/>
</dbReference>
<evidence type="ECO:0000256" key="2">
    <source>
        <dbReference type="ARBA" id="ARBA00022737"/>
    </source>
</evidence>
<keyword evidence="1" id="KW-0880">Kelch repeat</keyword>
<dbReference type="AlphaFoldDB" id="A0A8J5ZPH3"/>
<dbReference type="SUPFAM" id="SSF81383">
    <property type="entry name" value="F-box domain"/>
    <property type="match status" value="1"/>
</dbReference>